<keyword evidence="7" id="KW-1185">Reference proteome</keyword>
<dbReference type="GO" id="GO:0005524">
    <property type="term" value="F:ATP binding"/>
    <property type="evidence" value="ECO:0007669"/>
    <property type="project" value="UniProtKB-KW"/>
</dbReference>
<dbReference type="SMART" id="SM00488">
    <property type="entry name" value="DEXDc2"/>
    <property type="match status" value="1"/>
</dbReference>
<accession>A0A7K4R016</accession>
<evidence type="ECO:0000256" key="3">
    <source>
        <dbReference type="ARBA" id="ARBA00022840"/>
    </source>
</evidence>
<evidence type="ECO:0000313" key="6">
    <source>
        <dbReference type="EMBL" id="NWQ66589.1"/>
    </source>
</evidence>
<dbReference type="PROSITE" id="PS51193">
    <property type="entry name" value="HELICASE_ATP_BIND_2"/>
    <property type="match status" value="1"/>
</dbReference>
<dbReference type="GO" id="GO:1990918">
    <property type="term" value="P:double-strand break repair involved in meiotic recombination"/>
    <property type="evidence" value="ECO:0007669"/>
    <property type="project" value="TreeGrafter"/>
</dbReference>
<feature type="non-terminal residue" evidence="6">
    <location>
        <position position="236"/>
    </location>
</feature>
<keyword evidence="2" id="KW-0378">Hydrolase</keyword>
<dbReference type="GO" id="GO:0003678">
    <property type="term" value="F:DNA helicase activity"/>
    <property type="evidence" value="ECO:0007669"/>
    <property type="project" value="InterPro"/>
</dbReference>
<evidence type="ECO:0000259" key="5">
    <source>
        <dbReference type="PROSITE" id="PS51193"/>
    </source>
</evidence>
<feature type="non-terminal residue" evidence="6">
    <location>
        <position position="1"/>
    </location>
</feature>
<feature type="compositionally biased region" description="Basic and acidic residues" evidence="4">
    <location>
        <begin position="13"/>
        <end position="28"/>
    </location>
</feature>
<dbReference type="GO" id="GO:0005634">
    <property type="term" value="C:nucleus"/>
    <property type="evidence" value="ECO:0007669"/>
    <property type="project" value="TreeGrafter"/>
</dbReference>
<name>A0A7K4R016_9TYRA</name>
<dbReference type="Gene3D" id="3.40.50.300">
    <property type="entry name" value="P-loop containing nucleotide triphosphate hydrolases"/>
    <property type="match status" value="1"/>
</dbReference>
<feature type="region of interest" description="Disordered" evidence="4">
    <location>
        <begin position="1"/>
        <end position="28"/>
    </location>
</feature>
<keyword evidence="1" id="KW-0547">Nucleotide-binding</keyword>
<dbReference type="Proteomes" id="UP000556200">
    <property type="component" value="Unassembled WGS sequence"/>
</dbReference>
<comment type="caution">
    <text evidence="6">The sequence shown here is derived from an EMBL/GenBank/DDBJ whole genome shotgun (WGS) entry which is preliminary data.</text>
</comment>
<dbReference type="PANTHER" id="PTHR11472">
    <property type="entry name" value="DNA REPAIR DEAD HELICASE RAD3/XP-D SUBFAMILY MEMBER"/>
    <property type="match status" value="1"/>
</dbReference>
<dbReference type="EMBL" id="VYZA01000412">
    <property type="protein sequence ID" value="NWQ66589.1"/>
    <property type="molecule type" value="Genomic_DNA"/>
</dbReference>
<dbReference type="PANTHER" id="PTHR11472:SF47">
    <property type="entry name" value="FANCONI ANEMIA GROUP J PROTEIN"/>
    <property type="match status" value="1"/>
</dbReference>
<dbReference type="AlphaFoldDB" id="A0A7K4R016"/>
<evidence type="ECO:0000256" key="2">
    <source>
        <dbReference type="ARBA" id="ARBA00022801"/>
    </source>
</evidence>
<dbReference type="InterPro" id="IPR014013">
    <property type="entry name" value="Helic_SF1/SF2_ATP-bd_DinG/Rad3"/>
</dbReference>
<dbReference type="InterPro" id="IPR010614">
    <property type="entry name" value="RAD3-like_helicase_DEAD"/>
</dbReference>
<dbReference type="GO" id="GO:0016818">
    <property type="term" value="F:hydrolase activity, acting on acid anhydrides, in phosphorus-containing anhydrides"/>
    <property type="evidence" value="ECO:0007669"/>
    <property type="project" value="InterPro"/>
</dbReference>
<organism evidence="6 7">
    <name type="scientific">Neopipo cinnamomea</name>
    <dbReference type="NCBI Taxonomy" id="456388"/>
    <lineage>
        <taxon>Eukaryota</taxon>
        <taxon>Metazoa</taxon>
        <taxon>Chordata</taxon>
        <taxon>Craniata</taxon>
        <taxon>Vertebrata</taxon>
        <taxon>Euteleostomi</taxon>
        <taxon>Archelosauria</taxon>
        <taxon>Archosauria</taxon>
        <taxon>Dinosauria</taxon>
        <taxon>Saurischia</taxon>
        <taxon>Theropoda</taxon>
        <taxon>Coelurosauria</taxon>
        <taxon>Aves</taxon>
        <taxon>Neognathae</taxon>
        <taxon>Neoaves</taxon>
        <taxon>Telluraves</taxon>
        <taxon>Australaves</taxon>
        <taxon>Passeriformes</taxon>
        <taxon>Tyrannidae</taxon>
        <taxon>Neopipo</taxon>
    </lineage>
</organism>
<dbReference type="InterPro" id="IPR006554">
    <property type="entry name" value="Helicase-like_DEXD_c2"/>
</dbReference>
<evidence type="ECO:0000313" key="7">
    <source>
        <dbReference type="Proteomes" id="UP000556200"/>
    </source>
</evidence>
<dbReference type="GO" id="GO:0006289">
    <property type="term" value="P:nucleotide-excision repair"/>
    <property type="evidence" value="ECO:0007669"/>
    <property type="project" value="TreeGrafter"/>
</dbReference>
<gene>
    <name evidence="6" type="primary">Brip1</name>
    <name evidence="6" type="ORF">NEOCIN_R14146</name>
</gene>
<dbReference type="Pfam" id="PF06733">
    <property type="entry name" value="DEAD_2"/>
    <property type="match status" value="1"/>
</dbReference>
<sequence>GPCTECSCSSGKEPGKDPSHTKKKENGDRLSVPKIFFGTRTHKQIAQITRELKRTAYSSVPMTILSSRDYTCIHPVVSNSTSNRNEMCVELLEGKNGKSCAYYHGVHKLGEQHALQAARGLYQAWDIEDLVSLGRKLRACAYFAARELMVGADIVFCPYNYLLDPQIRESMDINLKGQVVILDEAHNIEDCARESVSYGVTEGQLRAAREELDFMVSNNIRQKDHGPLRAVCCSLI</sequence>
<protein>
    <submittedName>
        <fullName evidence="6">FANCJ protein</fullName>
    </submittedName>
</protein>
<dbReference type="InterPro" id="IPR027417">
    <property type="entry name" value="P-loop_NTPase"/>
</dbReference>
<keyword evidence="3" id="KW-0067">ATP-binding</keyword>
<dbReference type="InterPro" id="IPR045028">
    <property type="entry name" value="DinG/Rad3-like"/>
</dbReference>
<evidence type="ECO:0000256" key="1">
    <source>
        <dbReference type="ARBA" id="ARBA00022741"/>
    </source>
</evidence>
<evidence type="ECO:0000256" key="4">
    <source>
        <dbReference type="SAM" id="MobiDB-lite"/>
    </source>
</evidence>
<dbReference type="FunFam" id="3.40.50.300:FF:004771">
    <property type="entry name" value="BRCA1 interacting protein C-terminal helicase 1"/>
    <property type="match status" value="1"/>
</dbReference>
<reference evidence="6 7" key="1">
    <citation type="submission" date="2019-09" db="EMBL/GenBank/DDBJ databases">
        <title>Bird 10,000 Genomes (B10K) Project - Family phase.</title>
        <authorList>
            <person name="Zhang G."/>
        </authorList>
    </citation>
    <scope>NUCLEOTIDE SEQUENCE [LARGE SCALE GENOMIC DNA]</scope>
    <source>
        <strain evidence="6">B10K-DU-004-15</strain>
        <tissue evidence="6">Mixed tissue sample</tissue>
    </source>
</reference>
<proteinExistence type="predicted"/>
<feature type="domain" description="Helicase ATP-binding" evidence="5">
    <location>
        <begin position="1"/>
        <end position="232"/>
    </location>
</feature>
<dbReference type="GO" id="GO:0003677">
    <property type="term" value="F:DNA binding"/>
    <property type="evidence" value="ECO:0007669"/>
    <property type="project" value="InterPro"/>
</dbReference>